<dbReference type="GO" id="GO:0022857">
    <property type="term" value="F:transmembrane transporter activity"/>
    <property type="evidence" value="ECO:0007669"/>
    <property type="project" value="InterPro"/>
</dbReference>
<name>A0A7C2ZI91_9AQUI</name>
<reference evidence="9" key="1">
    <citation type="journal article" date="2020" name="mSystems">
        <title>Genome- and Community-Level Interaction Insights into Carbon Utilization and Element Cycling Functions of Hydrothermarchaeota in Hydrothermal Sediment.</title>
        <authorList>
            <person name="Zhou Z."/>
            <person name="Liu Y."/>
            <person name="Xu W."/>
            <person name="Pan J."/>
            <person name="Luo Z.H."/>
            <person name="Li M."/>
        </authorList>
    </citation>
    <scope>NUCLEOTIDE SEQUENCE [LARGE SCALE GENOMIC DNA]</scope>
    <source>
        <strain evidence="9">SpSt-132</strain>
    </source>
</reference>
<dbReference type="GO" id="GO:0015031">
    <property type="term" value="P:protein transport"/>
    <property type="evidence" value="ECO:0007669"/>
    <property type="project" value="UniProtKB-KW"/>
</dbReference>
<keyword evidence="3" id="KW-1003">Cell membrane</keyword>
<evidence type="ECO:0000256" key="6">
    <source>
        <dbReference type="ARBA" id="ARBA00023136"/>
    </source>
</evidence>
<gene>
    <name evidence="9" type="ORF">ENO47_02720</name>
</gene>
<keyword evidence="7" id="KW-0813">Transport</keyword>
<dbReference type="PANTHER" id="PTHR30558:SF7">
    <property type="entry name" value="TOL-PAL SYSTEM PROTEIN TOLR"/>
    <property type="match status" value="1"/>
</dbReference>
<evidence type="ECO:0000256" key="7">
    <source>
        <dbReference type="RuleBase" id="RU003879"/>
    </source>
</evidence>
<keyword evidence="5 8" id="KW-1133">Transmembrane helix</keyword>
<evidence type="ECO:0000256" key="1">
    <source>
        <dbReference type="ARBA" id="ARBA00004162"/>
    </source>
</evidence>
<comment type="subcellular location">
    <subcellularLocation>
        <location evidence="1">Cell membrane</location>
        <topology evidence="1">Single-pass membrane protein</topology>
    </subcellularLocation>
    <subcellularLocation>
        <location evidence="7">Cell membrane</location>
        <topology evidence="7">Single-pass type II membrane protein</topology>
    </subcellularLocation>
</comment>
<dbReference type="AlphaFoldDB" id="A0A7C2ZI91"/>
<accession>A0A7C2ZI91</accession>
<evidence type="ECO:0000256" key="2">
    <source>
        <dbReference type="ARBA" id="ARBA00005811"/>
    </source>
</evidence>
<dbReference type="InterPro" id="IPR003400">
    <property type="entry name" value="ExbD"/>
</dbReference>
<evidence type="ECO:0000256" key="4">
    <source>
        <dbReference type="ARBA" id="ARBA00022692"/>
    </source>
</evidence>
<evidence type="ECO:0000256" key="5">
    <source>
        <dbReference type="ARBA" id="ARBA00022989"/>
    </source>
</evidence>
<organism evidence="9">
    <name type="scientific">Hydrogenobacter sp</name>
    <dbReference type="NCBI Taxonomy" id="2152829"/>
    <lineage>
        <taxon>Bacteria</taxon>
        <taxon>Pseudomonadati</taxon>
        <taxon>Aquificota</taxon>
        <taxon>Aquificia</taxon>
        <taxon>Aquificales</taxon>
        <taxon>Aquificaceae</taxon>
        <taxon>Hydrogenobacter</taxon>
    </lineage>
</organism>
<sequence>MRRRRLSYDERAYIDVVPLVDTLLAVFLFLALLAFQSPITFLAVKLPFAKEGEKLSIQVYRVQVLKDGRYKVNEKDMSLSQVEEELKSKKPKTMVIEADEDVAHKFVVALMDVGKKSGVENVLIGVRKVR</sequence>
<protein>
    <submittedName>
        <fullName evidence="9">Biopolymer transporter ExbD</fullName>
    </submittedName>
</protein>
<dbReference type="Gene3D" id="3.30.420.270">
    <property type="match status" value="1"/>
</dbReference>
<evidence type="ECO:0000256" key="3">
    <source>
        <dbReference type="ARBA" id="ARBA00022475"/>
    </source>
</evidence>
<comment type="similarity">
    <text evidence="2 7">Belongs to the ExbD/TolR family.</text>
</comment>
<dbReference type="Pfam" id="PF02472">
    <property type="entry name" value="ExbD"/>
    <property type="match status" value="1"/>
</dbReference>
<feature type="transmembrane region" description="Helical" evidence="8">
    <location>
        <begin position="12"/>
        <end position="35"/>
    </location>
</feature>
<comment type="caution">
    <text evidence="9">The sequence shown here is derived from an EMBL/GenBank/DDBJ whole genome shotgun (WGS) entry which is preliminary data.</text>
</comment>
<keyword evidence="4 7" id="KW-0812">Transmembrane</keyword>
<dbReference type="EMBL" id="DSFP01000030">
    <property type="protein sequence ID" value="HEW45572.1"/>
    <property type="molecule type" value="Genomic_DNA"/>
</dbReference>
<dbReference type="PANTHER" id="PTHR30558">
    <property type="entry name" value="EXBD MEMBRANE COMPONENT OF PMF-DRIVEN MACROMOLECULE IMPORT SYSTEM"/>
    <property type="match status" value="1"/>
</dbReference>
<keyword evidence="6 8" id="KW-0472">Membrane</keyword>
<evidence type="ECO:0000313" key="9">
    <source>
        <dbReference type="EMBL" id="HEW45572.1"/>
    </source>
</evidence>
<dbReference type="GO" id="GO:0005886">
    <property type="term" value="C:plasma membrane"/>
    <property type="evidence" value="ECO:0007669"/>
    <property type="project" value="UniProtKB-SubCell"/>
</dbReference>
<keyword evidence="7" id="KW-0653">Protein transport</keyword>
<evidence type="ECO:0000256" key="8">
    <source>
        <dbReference type="SAM" id="Phobius"/>
    </source>
</evidence>
<proteinExistence type="inferred from homology"/>